<gene>
    <name evidence="1" type="ORF">NGAL_HAMBI1145_52890</name>
</gene>
<dbReference type="Proteomes" id="UP000046176">
    <property type="component" value="Unassembled WGS sequence"/>
</dbReference>
<accession>A0A0T7FZ37</accession>
<evidence type="ECO:0000313" key="1">
    <source>
        <dbReference type="EMBL" id="CDZ40232.1"/>
    </source>
</evidence>
<evidence type="ECO:0000313" key="2">
    <source>
        <dbReference type="Proteomes" id="UP000046176"/>
    </source>
</evidence>
<sequence length="54" mass="6209">MLLEQHIEELRLELREAIDPVERREIQIELELARADLAVITAEKEGAVDAEPPF</sequence>
<dbReference type="RefSeq" id="WP_172745674.1">
    <property type="nucleotide sequence ID" value="NZ_CCRH01000020.1"/>
</dbReference>
<protein>
    <submittedName>
        <fullName evidence="1">Uncharacterized protein</fullName>
    </submittedName>
</protein>
<proteinExistence type="predicted"/>
<organism evidence="1 2">
    <name type="scientific">Neorhizobium galegae bv. officinalis</name>
    <dbReference type="NCBI Taxonomy" id="323656"/>
    <lineage>
        <taxon>Bacteria</taxon>
        <taxon>Pseudomonadati</taxon>
        <taxon>Pseudomonadota</taxon>
        <taxon>Alphaproteobacteria</taxon>
        <taxon>Hyphomicrobiales</taxon>
        <taxon>Rhizobiaceae</taxon>
        <taxon>Rhizobium/Agrobacterium group</taxon>
        <taxon>Neorhizobium</taxon>
    </lineage>
</organism>
<dbReference type="EMBL" id="CCRH01000020">
    <property type="protein sequence ID" value="CDZ40232.1"/>
    <property type="molecule type" value="Genomic_DNA"/>
</dbReference>
<name>A0A0T7FZ37_NEOGA</name>
<reference evidence="1 2" key="1">
    <citation type="submission" date="2014-08" db="EMBL/GenBank/DDBJ databases">
        <authorList>
            <person name="Chen Y.-H."/>
        </authorList>
    </citation>
    <scope>NUCLEOTIDE SEQUENCE [LARGE SCALE GENOMIC DNA]</scope>
</reference>
<dbReference type="AlphaFoldDB" id="A0A0T7FZ37"/>